<evidence type="ECO:0000256" key="11">
    <source>
        <dbReference type="ARBA" id="ARBA00023125"/>
    </source>
</evidence>
<comment type="catalytic activity">
    <reaction evidence="12">
        <text>DNA(n) + a 2'-deoxyribonucleoside 5'-triphosphate = DNA(n+1) + diphosphate</text>
        <dbReference type="Rhea" id="RHEA:22508"/>
        <dbReference type="Rhea" id="RHEA-COMP:17339"/>
        <dbReference type="Rhea" id="RHEA-COMP:17340"/>
        <dbReference type="ChEBI" id="CHEBI:33019"/>
        <dbReference type="ChEBI" id="CHEBI:61560"/>
        <dbReference type="ChEBI" id="CHEBI:173112"/>
        <dbReference type="EC" id="2.7.7.7"/>
    </reaction>
</comment>
<keyword evidence="6" id="KW-0540">Nuclease</keyword>
<evidence type="ECO:0000259" key="13">
    <source>
        <dbReference type="Pfam" id="PF03175"/>
    </source>
</evidence>
<keyword evidence="11" id="KW-0238">DNA-binding</keyword>
<evidence type="ECO:0000313" key="14">
    <source>
        <dbReference type="EMBL" id="DAD78864.1"/>
    </source>
</evidence>
<evidence type="ECO:0000256" key="1">
    <source>
        <dbReference type="ARBA" id="ARBA00005755"/>
    </source>
</evidence>
<dbReference type="PANTHER" id="PTHR33568">
    <property type="entry name" value="DNA POLYMERASE"/>
    <property type="match status" value="1"/>
</dbReference>
<dbReference type="GO" id="GO:0006260">
    <property type="term" value="P:DNA replication"/>
    <property type="evidence" value="ECO:0007669"/>
    <property type="project" value="UniProtKB-KW"/>
</dbReference>
<keyword evidence="5" id="KW-0235">DNA replication</keyword>
<evidence type="ECO:0000256" key="7">
    <source>
        <dbReference type="ARBA" id="ARBA00022801"/>
    </source>
</evidence>
<dbReference type="GO" id="GO:0003677">
    <property type="term" value="F:DNA binding"/>
    <property type="evidence" value="ECO:0007669"/>
    <property type="project" value="UniProtKB-KW"/>
</dbReference>
<dbReference type="Gene3D" id="3.30.420.10">
    <property type="entry name" value="Ribonuclease H-like superfamily/Ribonuclease H"/>
    <property type="match status" value="1"/>
</dbReference>
<comment type="similarity">
    <text evidence="1">Belongs to the DNA polymerase type-B family.</text>
</comment>
<dbReference type="SUPFAM" id="SSF56672">
    <property type="entry name" value="DNA/RNA polymerases"/>
    <property type="match status" value="1"/>
</dbReference>
<dbReference type="InterPro" id="IPR006172">
    <property type="entry name" value="DNA-dir_DNA_pol_B"/>
</dbReference>
<dbReference type="Gene3D" id="4.10.80.20">
    <property type="entry name" value="DNA polymerase, domain 5"/>
    <property type="match status" value="1"/>
</dbReference>
<dbReference type="Gene3D" id="1.10.287.690">
    <property type="entry name" value="Helix hairpin bin"/>
    <property type="match status" value="1"/>
</dbReference>
<evidence type="ECO:0000256" key="3">
    <source>
        <dbReference type="ARBA" id="ARBA00022679"/>
    </source>
</evidence>
<dbReference type="GO" id="GO:0000166">
    <property type="term" value="F:nucleotide binding"/>
    <property type="evidence" value="ECO:0007669"/>
    <property type="project" value="InterPro"/>
</dbReference>
<evidence type="ECO:0000256" key="10">
    <source>
        <dbReference type="ARBA" id="ARBA00023109"/>
    </source>
</evidence>
<dbReference type="GO" id="GO:0004527">
    <property type="term" value="F:exonuclease activity"/>
    <property type="evidence" value="ECO:0007669"/>
    <property type="project" value="UniProtKB-KW"/>
</dbReference>
<dbReference type="InterPro" id="IPR017964">
    <property type="entry name" value="DNA-dir_DNA_pol_B_CS"/>
</dbReference>
<evidence type="ECO:0000256" key="12">
    <source>
        <dbReference type="ARBA" id="ARBA00049244"/>
    </source>
</evidence>
<name>A0A8S5M9M4_9CAUD</name>
<dbReference type="InterPro" id="IPR004868">
    <property type="entry name" value="DNA-dir_DNA_pol_B_mt/vir"/>
</dbReference>
<keyword evidence="8" id="KW-0269">Exonuclease</keyword>
<dbReference type="PRINTS" id="PR00106">
    <property type="entry name" value="DNAPOLB"/>
</dbReference>
<keyword evidence="3" id="KW-0808">Transferase</keyword>
<keyword evidence="7" id="KW-0378">Hydrolase</keyword>
<protein>
    <recommendedName>
        <fullName evidence="2">DNA-directed DNA polymerase</fullName>
        <ecNumber evidence="2">2.7.7.7</ecNumber>
    </recommendedName>
</protein>
<dbReference type="EMBL" id="BK014853">
    <property type="protein sequence ID" value="DAD78864.1"/>
    <property type="molecule type" value="Genomic_DNA"/>
</dbReference>
<dbReference type="EC" id="2.7.7.7" evidence="2"/>
<dbReference type="Gene3D" id="3.30.1770.10">
    <property type="entry name" value="TPR 1 domain of DNA polymerase"/>
    <property type="match status" value="1"/>
</dbReference>
<evidence type="ECO:0000256" key="4">
    <source>
        <dbReference type="ARBA" id="ARBA00022695"/>
    </source>
</evidence>
<keyword evidence="10" id="KW-1194">Viral DNA replication</keyword>
<evidence type="ECO:0000256" key="6">
    <source>
        <dbReference type="ARBA" id="ARBA00022722"/>
    </source>
</evidence>
<sequence length="559" mass="62579">MKPKISKSSRKRRAKSPVAVRSADFETTTDENDCRVWAWASVDIHNLKDLRCGTDIGSFIDYLGQGATTTYFHNLSFDGIFIIDYIMKNGWKWVDGKPGEMEFSTLIDKMGKFYTITINVHGVVTEIRDSLKKIPMPVAAIAKAFDLPEPKGEIDYDKPRPPGYIPTEEEWDYLRRDVEIVARALAEQLSHGLTNLTVGSDAMAEFKKVYGGQAAFTKSFPVLPASLDQEIRQAYRGGFTYADPRFSRRIVGAGDVYDVNSLYPYVMHEDPLPFGKPNIVDYIPDDGLFITSVTVTAKLKEDHIPCIQIKRSRFFNGAEYVKAIDEPTTLTCTSVDLDLWSKHYDLNIITCNGTFTFDSERGMIADYIDKWMEVKANSTGGKRTIAKLMLNSLYGKFAKNTNTTGKKPILDGDHVKLVGGPADSADPVYTPVGCFVTAWARHHTVTSAQLNYDRFLYADTDSLHLLGTEKPNQITVHPTNIGAWKHEVTFSRAIFVRAKQYCEVIDGVPETHIAGLPKYLAAQITPEDLLEDQRWYGKLMPTKVPGGVVLKPTSFTFAA</sequence>
<dbReference type="InterPro" id="IPR043502">
    <property type="entry name" value="DNA/RNA_pol_sf"/>
</dbReference>
<feature type="domain" description="DNA-directed DNA polymerase family B mitochondria/virus" evidence="13">
    <location>
        <begin position="68"/>
        <end position="475"/>
    </location>
</feature>
<organism evidence="14">
    <name type="scientific">Podoviridae sp. ctbO711</name>
    <dbReference type="NCBI Taxonomy" id="2826564"/>
    <lineage>
        <taxon>Viruses</taxon>
        <taxon>Duplodnaviria</taxon>
        <taxon>Heunggongvirae</taxon>
        <taxon>Uroviricota</taxon>
        <taxon>Caudoviricetes</taxon>
    </lineage>
</organism>
<evidence type="ECO:0000256" key="8">
    <source>
        <dbReference type="ARBA" id="ARBA00022839"/>
    </source>
</evidence>
<evidence type="ECO:0000256" key="9">
    <source>
        <dbReference type="ARBA" id="ARBA00022932"/>
    </source>
</evidence>
<dbReference type="GO" id="GO:0039693">
    <property type="term" value="P:viral DNA genome replication"/>
    <property type="evidence" value="ECO:0007669"/>
    <property type="project" value="UniProtKB-KW"/>
</dbReference>
<dbReference type="SUPFAM" id="SSF53098">
    <property type="entry name" value="Ribonuclease H-like"/>
    <property type="match status" value="1"/>
</dbReference>
<dbReference type="PANTHER" id="PTHR33568:SF3">
    <property type="entry name" value="DNA-DIRECTED DNA POLYMERASE"/>
    <property type="match status" value="1"/>
</dbReference>
<reference evidence="14" key="1">
    <citation type="journal article" date="2021" name="Proc. Natl. Acad. Sci. U.S.A.">
        <title>A Catalog of Tens of Thousands of Viruses from Human Metagenomes Reveals Hidden Associations with Chronic Diseases.</title>
        <authorList>
            <person name="Tisza M.J."/>
            <person name="Buck C.B."/>
        </authorList>
    </citation>
    <scope>NUCLEOTIDE SEQUENCE</scope>
    <source>
        <strain evidence="14">CtbO711</strain>
    </source>
</reference>
<dbReference type="PROSITE" id="PS00116">
    <property type="entry name" value="DNA_POLYMERASE_B"/>
    <property type="match status" value="1"/>
</dbReference>
<evidence type="ECO:0000256" key="5">
    <source>
        <dbReference type="ARBA" id="ARBA00022705"/>
    </source>
</evidence>
<accession>A0A8S5M9M4</accession>
<keyword evidence="9" id="KW-0239">DNA-directed DNA polymerase</keyword>
<evidence type="ECO:0000256" key="2">
    <source>
        <dbReference type="ARBA" id="ARBA00012417"/>
    </source>
</evidence>
<keyword evidence="4" id="KW-0548">Nucleotidyltransferase</keyword>
<dbReference type="InterPro" id="IPR012337">
    <property type="entry name" value="RNaseH-like_sf"/>
</dbReference>
<dbReference type="InterPro" id="IPR023211">
    <property type="entry name" value="DNA_pol_palm_dom_sf"/>
</dbReference>
<dbReference type="InterPro" id="IPR036397">
    <property type="entry name" value="RNaseH_sf"/>
</dbReference>
<proteinExistence type="inferred from homology"/>
<dbReference type="GO" id="GO:0003887">
    <property type="term" value="F:DNA-directed DNA polymerase activity"/>
    <property type="evidence" value="ECO:0007669"/>
    <property type="project" value="UniProtKB-KW"/>
</dbReference>
<dbReference type="Gene3D" id="3.90.1600.10">
    <property type="entry name" value="Palm domain of DNA polymerase"/>
    <property type="match status" value="1"/>
</dbReference>
<dbReference type="Pfam" id="PF03175">
    <property type="entry name" value="DNA_pol_B_2"/>
    <property type="match status" value="1"/>
</dbReference>